<name>A0A146G2F0_ASPKA</name>
<evidence type="ECO:0000313" key="2">
    <source>
        <dbReference type="Proteomes" id="UP000075230"/>
    </source>
</evidence>
<protein>
    <submittedName>
        <fullName evidence="1">Uncharacterized protein</fullName>
    </submittedName>
</protein>
<comment type="caution">
    <text evidence="1">The sequence shown here is derived from an EMBL/GenBank/DDBJ whole genome shotgun (WGS) entry which is preliminary data.</text>
</comment>
<gene>
    <name evidence="1" type="ORF">RIB2604_04200280</name>
</gene>
<proteinExistence type="predicted"/>
<accession>A0A146G2F0</accession>
<dbReference type="Proteomes" id="UP000075230">
    <property type="component" value="Unassembled WGS sequence"/>
</dbReference>
<sequence>MACLSEYLTSHVICTFTLYSSPTRIRQERFNPCRWKLSGGIRSDSIVSFAISARRAQTKYDVQRRAKRKLKILTTIISIRKLGCMSKKIYDGYGRISSTIMDVEKKLILVLTFNCVALEIRSRRCQSGSRSSCSGEMKQINTNLANYPVRGGLLSVDAPLTDDSPLRSLQTVACVKIQAGDRPAEDPSTSRSPGH</sequence>
<organism evidence="1 2">
    <name type="scientific">Aspergillus kawachii</name>
    <name type="common">White koji mold</name>
    <name type="synonym">Aspergillus awamori var. kawachi</name>
    <dbReference type="NCBI Taxonomy" id="1069201"/>
    <lineage>
        <taxon>Eukaryota</taxon>
        <taxon>Fungi</taxon>
        <taxon>Dikarya</taxon>
        <taxon>Ascomycota</taxon>
        <taxon>Pezizomycotina</taxon>
        <taxon>Eurotiomycetes</taxon>
        <taxon>Eurotiomycetidae</taxon>
        <taxon>Eurotiales</taxon>
        <taxon>Aspergillaceae</taxon>
        <taxon>Aspergillus</taxon>
        <taxon>Aspergillus subgen. Circumdati</taxon>
    </lineage>
</organism>
<dbReference type="AlphaFoldDB" id="A0A146G2F0"/>
<evidence type="ECO:0000313" key="1">
    <source>
        <dbReference type="EMBL" id="GAT31269.1"/>
    </source>
</evidence>
<reference evidence="2" key="2">
    <citation type="submission" date="2016-02" db="EMBL/GenBank/DDBJ databases">
        <title>Genome sequencing of Aspergillus luchuensis NBRC 4314.</title>
        <authorList>
            <person name="Yamada O."/>
        </authorList>
    </citation>
    <scope>NUCLEOTIDE SEQUENCE [LARGE SCALE GENOMIC DNA]</scope>
    <source>
        <strain evidence="2">RIB 2604</strain>
    </source>
</reference>
<reference evidence="1 2" key="1">
    <citation type="journal article" date="2016" name="DNA Res.">
        <title>Genome sequence of Aspergillus luchuensis NBRC 4314.</title>
        <authorList>
            <person name="Yamada O."/>
            <person name="Machida M."/>
            <person name="Hosoyama A."/>
            <person name="Goto M."/>
            <person name="Takahashi T."/>
            <person name="Futagami T."/>
            <person name="Yamagata Y."/>
            <person name="Takeuchi M."/>
            <person name="Kobayashi T."/>
            <person name="Koike H."/>
            <person name="Abe K."/>
            <person name="Asai K."/>
            <person name="Arita M."/>
            <person name="Fujita N."/>
            <person name="Fukuda K."/>
            <person name="Higa K."/>
            <person name="Horikawa H."/>
            <person name="Ishikawa T."/>
            <person name="Jinno K."/>
            <person name="Kato Y."/>
            <person name="Kirimura K."/>
            <person name="Mizutani O."/>
            <person name="Nakasone K."/>
            <person name="Sano M."/>
            <person name="Shiraishi Y."/>
            <person name="Tsukahara M."/>
            <person name="Gomi K."/>
        </authorList>
    </citation>
    <scope>NUCLEOTIDE SEQUENCE [LARGE SCALE GENOMIC DNA]</scope>
    <source>
        <strain evidence="1 2">RIB 2604</strain>
    </source>
</reference>
<dbReference type="EMBL" id="BCWF01000041">
    <property type="protein sequence ID" value="GAT31269.1"/>
    <property type="molecule type" value="Genomic_DNA"/>
</dbReference>